<keyword evidence="1" id="KW-0560">Oxidoreductase</keyword>
<dbReference type="PANTHER" id="PTHR43612:SF3">
    <property type="entry name" value="TRIFUNCTIONAL ENZYME SUBUNIT ALPHA, MITOCHONDRIAL"/>
    <property type="match status" value="1"/>
</dbReference>
<evidence type="ECO:0000256" key="3">
    <source>
        <dbReference type="ARBA" id="ARBA00049556"/>
    </source>
</evidence>
<dbReference type="InterPro" id="IPR008927">
    <property type="entry name" value="6-PGluconate_DH-like_C_sf"/>
</dbReference>
<dbReference type="EMBL" id="CACVAV010000081">
    <property type="protein sequence ID" value="CAA6805213.1"/>
    <property type="molecule type" value="Genomic_DNA"/>
</dbReference>
<reference evidence="6" key="1">
    <citation type="submission" date="2020-01" db="EMBL/GenBank/DDBJ databases">
        <authorList>
            <person name="Meier V. D."/>
            <person name="Meier V D."/>
        </authorList>
    </citation>
    <scope>NUCLEOTIDE SEQUENCE</scope>
    <source>
        <strain evidence="6">HLG_WM_MAG_08</strain>
    </source>
</reference>
<evidence type="ECO:0000313" key="6">
    <source>
        <dbReference type="EMBL" id="CAA6805213.1"/>
    </source>
</evidence>
<dbReference type="Gene3D" id="3.40.50.720">
    <property type="entry name" value="NAD(P)-binding Rossmann-like Domain"/>
    <property type="match status" value="1"/>
</dbReference>
<proteinExistence type="predicted"/>
<accession>A0A6S6SA03</accession>
<evidence type="ECO:0000259" key="4">
    <source>
        <dbReference type="Pfam" id="PF00725"/>
    </source>
</evidence>
<dbReference type="InterPro" id="IPR006176">
    <property type="entry name" value="3-OHacyl-CoA_DH_NAD-bd"/>
</dbReference>
<protein>
    <submittedName>
        <fullName evidence="6">Uncharacterized protein</fullName>
    </submittedName>
</protein>
<dbReference type="PANTHER" id="PTHR43612">
    <property type="entry name" value="TRIFUNCTIONAL ENZYME SUBUNIT ALPHA"/>
    <property type="match status" value="1"/>
</dbReference>
<dbReference type="GO" id="GO:0070403">
    <property type="term" value="F:NAD+ binding"/>
    <property type="evidence" value="ECO:0007669"/>
    <property type="project" value="InterPro"/>
</dbReference>
<comment type="catalytic activity">
    <reaction evidence="3">
        <text>a (3S)-3-hydroxyacyl-CoA + NAD(+) = a 3-oxoacyl-CoA + NADH + H(+)</text>
        <dbReference type="Rhea" id="RHEA:22432"/>
        <dbReference type="ChEBI" id="CHEBI:15378"/>
        <dbReference type="ChEBI" id="CHEBI:57318"/>
        <dbReference type="ChEBI" id="CHEBI:57540"/>
        <dbReference type="ChEBI" id="CHEBI:57945"/>
        <dbReference type="ChEBI" id="CHEBI:90726"/>
        <dbReference type="EC" id="1.1.1.35"/>
    </reaction>
</comment>
<dbReference type="AlphaFoldDB" id="A0A6S6SA03"/>
<dbReference type="SUPFAM" id="SSF48179">
    <property type="entry name" value="6-phosphogluconate dehydrogenase C-terminal domain-like"/>
    <property type="match status" value="2"/>
</dbReference>
<dbReference type="GO" id="GO:0004300">
    <property type="term" value="F:enoyl-CoA hydratase activity"/>
    <property type="evidence" value="ECO:0007669"/>
    <property type="project" value="TreeGrafter"/>
</dbReference>
<dbReference type="SUPFAM" id="SSF51735">
    <property type="entry name" value="NAD(P)-binding Rossmann-fold domains"/>
    <property type="match status" value="1"/>
</dbReference>
<evidence type="ECO:0000256" key="1">
    <source>
        <dbReference type="ARBA" id="ARBA00023002"/>
    </source>
</evidence>
<dbReference type="InterPro" id="IPR006108">
    <property type="entry name" value="3HC_DH_C"/>
</dbReference>
<evidence type="ECO:0000259" key="5">
    <source>
        <dbReference type="Pfam" id="PF02737"/>
    </source>
</evidence>
<keyword evidence="2" id="KW-0520">NAD</keyword>
<gene>
    <name evidence="6" type="ORF">HELGO_WM31181</name>
</gene>
<evidence type="ECO:0000256" key="2">
    <source>
        <dbReference type="ARBA" id="ARBA00023027"/>
    </source>
</evidence>
<feature type="domain" description="3-hydroxyacyl-CoA dehydrogenase NAD binding" evidence="5">
    <location>
        <begin position="328"/>
        <end position="500"/>
    </location>
</feature>
<dbReference type="GO" id="GO:0016509">
    <property type="term" value="F:long-chain (3S)-3-hydroxyacyl-CoA dehydrogenase (NAD+) activity"/>
    <property type="evidence" value="ECO:0007669"/>
    <property type="project" value="TreeGrafter"/>
</dbReference>
<sequence>MNIARLKGRKTLLMNDFQYLTVRPDSEQRIWVDIQMMEGTPGTLEPDTLSELKHYLTSIQQQSVAGLVLRFATHKETDSTSTVKTADYSVFQNIEYNLSLIQQTQEIADLLQSSPIYSVFIIDRQCPVGGMALALATDYCISSFSLVAESCFPENALGLHPFQSVIRQTIKRVGAFDALMTITASQTGVSLPADILFDKGFIDEAVPANKLYETTLITLHKKPGKKKALRIKPPFANKLRRTYTSSQLSRQLVKRLHIAEAHHPAPYALLELWKQYGSKANTTSQIAFAESLAKLAGTKYAGNLQRIAQLKYQLSRRPDEPQRLKHLHIIGSGETTCKIASYCLLQGIHVSLQDKRPDALEQAISVISNKIVTLTGKDTEKLGELLSHVTPDLKGEHIKTADMILLIGATHLADQQEKFAELEEYSRPDAILATHSSIIPLEKIAAAMLNPERLLGIHFCYPACSTPLVEVSHTDKTDKQLLDRACNIIKHLNKIPLLLNNLPALLADRILVQYILQGIHLHQQGVPHNILDAAARDTGMPLGPLELGDIMGLDYCLRVAETMEKSFNIDVPFQLVTMVQTGKLGKKSGSGFYRYRNNNRLKSARLEWNGSIEALQSKLTAQITEEAAVCLEDGLLEDPGLIDAGIVLGTGFAPWTGGPLRYHRGY</sequence>
<dbReference type="SUPFAM" id="SSF52096">
    <property type="entry name" value="ClpP/crotonase"/>
    <property type="match status" value="1"/>
</dbReference>
<name>A0A6S6SA03_9GAMM</name>
<feature type="domain" description="3-hydroxyacyl-CoA dehydrogenase C-terminal" evidence="4">
    <location>
        <begin position="507"/>
        <end position="595"/>
    </location>
</feature>
<dbReference type="Pfam" id="PF02737">
    <property type="entry name" value="3HCDH_N"/>
    <property type="match status" value="1"/>
</dbReference>
<dbReference type="InterPro" id="IPR029045">
    <property type="entry name" value="ClpP/crotonase-like_dom_sf"/>
</dbReference>
<dbReference type="Pfam" id="PF00725">
    <property type="entry name" value="3HCDH"/>
    <property type="match status" value="1"/>
</dbReference>
<dbReference type="InterPro" id="IPR036291">
    <property type="entry name" value="NAD(P)-bd_dom_sf"/>
</dbReference>
<dbReference type="InterPro" id="IPR050136">
    <property type="entry name" value="FA_oxidation_alpha_subunit"/>
</dbReference>
<dbReference type="Gene3D" id="1.10.1040.50">
    <property type="match status" value="1"/>
</dbReference>
<dbReference type="GO" id="GO:0006635">
    <property type="term" value="P:fatty acid beta-oxidation"/>
    <property type="evidence" value="ECO:0007669"/>
    <property type="project" value="TreeGrafter"/>
</dbReference>
<organism evidence="6">
    <name type="scientific">uncultured Thiotrichaceae bacterium</name>
    <dbReference type="NCBI Taxonomy" id="298394"/>
    <lineage>
        <taxon>Bacteria</taxon>
        <taxon>Pseudomonadati</taxon>
        <taxon>Pseudomonadota</taxon>
        <taxon>Gammaproteobacteria</taxon>
        <taxon>Thiotrichales</taxon>
        <taxon>Thiotrichaceae</taxon>
        <taxon>environmental samples</taxon>
    </lineage>
</organism>
<dbReference type="Gene3D" id="3.90.226.10">
    <property type="entry name" value="2-enoyl-CoA Hydratase, Chain A, domain 1"/>
    <property type="match status" value="1"/>
</dbReference>